<dbReference type="EMBL" id="RBNI01005913">
    <property type="protein sequence ID" value="RUP46398.1"/>
    <property type="molecule type" value="Genomic_DNA"/>
</dbReference>
<dbReference type="GO" id="GO:0004497">
    <property type="term" value="F:monooxygenase activity"/>
    <property type="evidence" value="ECO:0007669"/>
    <property type="project" value="InterPro"/>
</dbReference>
<dbReference type="GO" id="GO:0016020">
    <property type="term" value="C:membrane"/>
    <property type="evidence" value="ECO:0007669"/>
    <property type="project" value="UniProtKB-SubCell"/>
</dbReference>
<keyword evidence="4" id="KW-0479">Metal-binding</keyword>
<keyword evidence="3" id="KW-0812">Transmembrane</keyword>
<comment type="caution">
    <text evidence="9">The sequence shown here is derived from an EMBL/GenBank/DDBJ whole genome shotgun (WGS) entry which is preliminary data.</text>
</comment>
<dbReference type="SUPFAM" id="SSF48264">
    <property type="entry name" value="Cytochrome P450"/>
    <property type="match status" value="1"/>
</dbReference>
<organism evidence="9 10">
    <name type="scientific">Jimgerdemannia flammicorona</name>
    <dbReference type="NCBI Taxonomy" id="994334"/>
    <lineage>
        <taxon>Eukaryota</taxon>
        <taxon>Fungi</taxon>
        <taxon>Fungi incertae sedis</taxon>
        <taxon>Mucoromycota</taxon>
        <taxon>Mucoromycotina</taxon>
        <taxon>Endogonomycetes</taxon>
        <taxon>Endogonales</taxon>
        <taxon>Endogonaceae</taxon>
        <taxon>Jimgerdemannia</taxon>
    </lineage>
</organism>
<dbReference type="GO" id="GO:0020037">
    <property type="term" value="F:heme binding"/>
    <property type="evidence" value="ECO:0007669"/>
    <property type="project" value="InterPro"/>
</dbReference>
<dbReference type="OrthoDB" id="1470350at2759"/>
<evidence type="ECO:0000313" key="10">
    <source>
        <dbReference type="Proteomes" id="UP000268093"/>
    </source>
</evidence>
<keyword evidence="5" id="KW-1133">Transmembrane helix</keyword>
<evidence type="ECO:0000256" key="5">
    <source>
        <dbReference type="ARBA" id="ARBA00022989"/>
    </source>
</evidence>
<dbReference type="Gene3D" id="1.10.630.10">
    <property type="entry name" value="Cytochrome P450"/>
    <property type="match status" value="1"/>
</dbReference>
<name>A0A433D6B3_9FUNG</name>
<accession>A0A433D6B3</accession>
<dbReference type="InterPro" id="IPR001128">
    <property type="entry name" value="Cyt_P450"/>
</dbReference>
<reference evidence="9 10" key="1">
    <citation type="journal article" date="2018" name="New Phytol.">
        <title>Phylogenomics of Endogonaceae and evolution of mycorrhizas within Mucoromycota.</title>
        <authorList>
            <person name="Chang Y."/>
            <person name="Desiro A."/>
            <person name="Na H."/>
            <person name="Sandor L."/>
            <person name="Lipzen A."/>
            <person name="Clum A."/>
            <person name="Barry K."/>
            <person name="Grigoriev I.V."/>
            <person name="Martin F.M."/>
            <person name="Stajich J.E."/>
            <person name="Smith M.E."/>
            <person name="Bonito G."/>
            <person name="Spatafora J.W."/>
        </authorList>
    </citation>
    <scope>NUCLEOTIDE SEQUENCE [LARGE SCALE GENOMIC DNA]</scope>
    <source>
        <strain evidence="9 10">GMNB39</strain>
    </source>
</reference>
<comment type="subcellular location">
    <subcellularLocation>
        <location evidence="1">Membrane</location>
    </subcellularLocation>
</comment>
<dbReference type="PANTHER" id="PTHR24282">
    <property type="entry name" value="CYTOCHROME P450 FAMILY MEMBER"/>
    <property type="match status" value="1"/>
</dbReference>
<protein>
    <submittedName>
        <fullName evidence="9">Cytochrome P450</fullName>
    </submittedName>
</protein>
<dbReference type="InterPro" id="IPR036396">
    <property type="entry name" value="Cyt_P450_sf"/>
</dbReference>
<evidence type="ECO:0000313" key="9">
    <source>
        <dbReference type="EMBL" id="RUP46398.1"/>
    </source>
</evidence>
<evidence type="ECO:0000256" key="6">
    <source>
        <dbReference type="ARBA" id="ARBA00023002"/>
    </source>
</evidence>
<evidence type="ECO:0000256" key="8">
    <source>
        <dbReference type="ARBA" id="ARBA00023136"/>
    </source>
</evidence>
<gene>
    <name evidence="9" type="ORF">BC936DRAFT_147005</name>
</gene>
<dbReference type="GO" id="GO:0005506">
    <property type="term" value="F:iron ion binding"/>
    <property type="evidence" value="ECO:0007669"/>
    <property type="project" value="InterPro"/>
</dbReference>
<evidence type="ECO:0000256" key="2">
    <source>
        <dbReference type="ARBA" id="ARBA00022617"/>
    </source>
</evidence>
<dbReference type="GO" id="GO:0016705">
    <property type="term" value="F:oxidoreductase activity, acting on paired donors, with incorporation or reduction of molecular oxygen"/>
    <property type="evidence" value="ECO:0007669"/>
    <property type="project" value="InterPro"/>
</dbReference>
<keyword evidence="6" id="KW-0560">Oxidoreductase</keyword>
<keyword evidence="10" id="KW-1185">Reference proteome</keyword>
<keyword evidence="8" id="KW-0472">Membrane</keyword>
<dbReference type="Proteomes" id="UP000268093">
    <property type="component" value="Unassembled WGS sequence"/>
</dbReference>
<evidence type="ECO:0000256" key="4">
    <source>
        <dbReference type="ARBA" id="ARBA00022723"/>
    </source>
</evidence>
<keyword evidence="2" id="KW-0349">Heme</keyword>
<evidence type="ECO:0000256" key="3">
    <source>
        <dbReference type="ARBA" id="ARBA00022692"/>
    </source>
</evidence>
<dbReference type="AlphaFoldDB" id="A0A433D6B3"/>
<evidence type="ECO:0000256" key="7">
    <source>
        <dbReference type="ARBA" id="ARBA00023004"/>
    </source>
</evidence>
<sequence length="387" mass="44198">MFQQIVDLVSQGNLTTLGTDYANHILSVLRSGSTYAGYITAAVAATVIYNLYDKLTVPRELRHLPSVPFSKFIAATWRGEAEDIIQEKLYLPAYGEHGLLVAERSGLTARLFGRSSIVFRNGDHWKRHRKIANPAFHRSMPVQLFGTLTQALFKKVEADGNRIDVHDYMQRFTLDVIGKASFGFDFQVSSYTSPAMLWFTSRYRSHTFSRISSSLQSIDDAGSKWSKIYNDVVAGISAPIFAIFPVLDQHFLWAFPNRRNLHQKMDQLDKLFMDVIEKKKQVITQDGYDGTSEVDNEKDLLTLMIEANVTEQEDKGLSDSELKFKLKSYLDSLVFFYLLFTVLGQPCNLLPCSPQIRMVLARRFKSSRWPQNRPQQPNISEAHWFDG</sequence>
<dbReference type="InterPro" id="IPR050665">
    <property type="entry name" value="Cytochrome_P450_Monooxygen"/>
</dbReference>
<proteinExistence type="predicted"/>
<keyword evidence="7" id="KW-0408">Iron</keyword>
<dbReference type="PANTHER" id="PTHR24282:SF211">
    <property type="entry name" value="CYTOCHROME P450-RELATED"/>
    <property type="match status" value="1"/>
</dbReference>
<evidence type="ECO:0000256" key="1">
    <source>
        <dbReference type="ARBA" id="ARBA00004370"/>
    </source>
</evidence>
<dbReference type="Pfam" id="PF00067">
    <property type="entry name" value="p450"/>
    <property type="match status" value="1"/>
</dbReference>